<dbReference type="RefSeq" id="WP_224524786.1">
    <property type="nucleotide sequence ID" value="NZ_JAIUJR010000001.1"/>
</dbReference>
<dbReference type="Proteomes" id="UP001198901">
    <property type="component" value="Unassembled WGS sequence"/>
</dbReference>
<dbReference type="EMBL" id="JAIUJR010000001">
    <property type="protein sequence ID" value="MCA0131296.1"/>
    <property type="molecule type" value="Genomic_DNA"/>
</dbReference>
<proteinExistence type="predicted"/>
<organism evidence="2 3">
    <name type="scientific">Winogradskyella alexanderae</name>
    <dbReference type="NCBI Taxonomy" id="2877123"/>
    <lineage>
        <taxon>Bacteria</taxon>
        <taxon>Pseudomonadati</taxon>
        <taxon>Bacteroidota</taxon>
        <taxon>Flavobacteriia</taxon>
        <taxon>Flavobacteriales</taxon>
        <taxon>Flavobacteriaceae</taxon>
        <taxon>Winogradskyella</taxon>
    </lineage>
</organism>
<dbReference type="Gene3D" id="3.40.50.2000">
    <property type="entry name" value="Glycogen Phosphorylase B"/>
    <property type="match status" value="1"/>
</dbReference>
<evidence type="ECO:0008006" key="4">
    <source>
        <dbReference type="Google" id="ProtNLM"/>
    </source>
</evidence>
<evidence type="ECO:0000256" key="1">
    <source>
        <dbReference type="SAM" id="Phobius"/>
    </source>
</evidence>
<evidence type="ECO:0000313" key="2">
    <source>
        <dbReference type="EMBL" id="MCA0131296.1"/>
    </source>
</evidence>
<keyword evidence="1" id="KW-0812">Transmembrane</keyword>
<keyword evidence="1" id="KW-0472">Membrane</keyword>
<evidence type="ECO:0000313" key="3">
    <source>
        <dbReference type="Proteomes" id="UP001198901"/>
    </source>
</evidence>
<gene>
    <name evidence="2" type="ORF">LBU54_01780</name>
</gene>
<name>A0ABS7XMU5_9FLAO</name>
<accession>A0ABS7XMU5</accession>
<feature type="transmembrane region" description="Helical" evidence="1">
    <location>
        <begin position="69"/>
        <end position="86"/>
    </location>
</feature>
<protein>
    <recommendedName>
        <fullName evidence="4">Glycosyltransferase involved in cell wall biosynthesis</fullName>
    </recommendedName>
</protein>
<keyword evidence="3" id="KW-1185">Reference proteome</keyword>
<dbReference type="SUPFAM" id="SSF53756">
    <property type="entry name" value="UDP-Glycosyltransferase/glycogen phosphorylase"/>
    <property type="match status" value="1"/>
</dbReference>
<comment type="caution">
    <text evidence="2">The sequence shown here is derived from an EMBL/GenBank/DDBJ whole genome shotgun (WGS) entry which is preliminary data.</text>
</comment>
<keyword evidence="1" id="KW-1133">Transmembrane helix</keyword>
<reference evidence="3" key="1">
    <citation type="submission" date="2023-07" db="EMBL/GenBank/DDBJ databases">
        <authorList>
            <person name="Yue Y."/>
        </authorList>
    </citation>
    <scope>NUCLEOTIDE SEQUENCE [LARGE SCALE GENOMIC DNA]</scope>
    <source>
        <strain evidence="3">D23</strain>
    </source>
</reference>
<sequence length="348" mass="40101">MKKQKIYISLPANINFSVFEATKLHGDLFASVDAEVVYLSRNKTIVTEGIVYFNNTFALLNYLRKCDESIFYAITVFEVLIGFIASRLNRKLKLYFWVQGLIDEEDYHSNESKLRYIVFNKLLKFSVKVSSKIVVVTNHMFNVLIANYGCKPNKDYLLVNCKSRVHYNQAEKIPFSLCYIGGLSKWQNVDQALQFFNTLCEETNNYKFYLATFNHEEAKTLIENNVHSSFRERIELISVKETNEVEDFLSKMEFGFLIRDNILLNNVASPIKLAEYLSCGINPIISSSLLDYIKPINKNNAGIILSNNQSEDVESLLKHKHSTKNAIKTYNECFGDIITNEKLISFLS</sequence>